<gene>
    <name evidence="1" type="ORF">QFC21_001637</name>
</gene>
<reference evidence="1" key="1">
    <citation type="submission" date="2023-04" db="EMBL/GenBank/DDBJ databases">
        <title>Draft Genome sequencing of Naganishia species isolated from polar environments using Oxford Nanopore Technology.</title>
        <authorList>
            <person name="Leo P."/>
            <person name="Venkateswaran K."/>
        </authorList>
    </citation>
    <scope>NUCLEOTIDE SEQUENCE</scope>
    <source>
        <strain evidence="1">MNA-CCFEE 5423</strain>
    </source>
</reference>
<evidence type="ECO:0000313" key="1">
    <source>
        <dbReference type="EMBL" id="KAJ9105270.1"/>
    </source>
</evidence>
<dbReference type="Proteomes" id="UP001227268">
    <property type="component" value="Unassembled WGS sequence"/>
</dbReference>
<proteinExistence type="predicted"/>
<accession>A0ACC2W2D4</accession>
<sequence>MADGQADFRLSLSSGTNALASSSLSRIGSVATPGYNLPSSRLSPPQDMVIDSAATDHNRYPPVEQDSDPLNTIETGLTISTDTISLGYGDITQNENEPGKHHFLGLDQDDMIGRMAPGLDGSTDVDIVKPYAAKRGSTSRFALEDPMEVDSPGGSESDQTPRWSQALNQANSRSRPTSFSTYTMAAMDSSNADSPRASMDSSNVGSSGGENVSSTASGSSPYRHGPGGLDERAEPGFLTHESPTNTRLDGSSDIYGDDDEEDESTPPIFARSYSSPLPSRVKSFQKPSRLSSTSSFTTPPLISHPSEQSTASTEVVTPSALQTLSAELSDSLQSAIQTLLHLSPPHLLDNAKEQYSGCTVQLPTTSLSALLTAMKGLNYLSANVAALCQDAETSDLQPQPYSHSGNSHLATTHDHRSRNLPTRQDTGITGILDAATSAEDFDVGELLQSTADLLSGQAAQAGVELVLFHGDVGIKHVSVHGDGEGLGYALSYILRQIINVCEPGDTLEFGLQLVPQSPSLTPRINHPLTAAELATTKSSMGESDTGTEPGVTLQTNRISGNGPLLCTFDIVHNCTGQSSRRPSTVETPRAEAPLQMTPSTVRKSPDIDSLLCRRILRHVNATLCTKDLPEDPSYFSGSASRTGGKTYEISVLLARGEPIAEPTVLSVEEQAQRQPFPQLQLSREPTLDELSRFTETLRGKRVEVHASFQSVFARHLSSYLAAWGMEISHFPIEEESTEASAKDAQWREEMNAPAVTSTGIAGSLSNTLNAIAPDNMNTGSISGERFIIIDDDVTVLKKQLLLLRAETPISGSRTRNLKRPTLSSRTRSSPQVRQLGHNLNLGKLPPGPAASSTVIIHFTSLAKYNHVRDVVTSILAISPGSYFQPEVMVIPKPVGPRRFLTALHTAINRPIVDPYFTPIATSPRSPGGYFAPKDNGSPMPYETSGLSAPGAISPGVDLGPRHTSAPWPNLEDLSLGGGSALQAIANTPGIVSTPVSEYFQDRVSHSDPSSRASGIVLSSPDGRAYGMFFEPQIRLEGGRRNSGSNKNDKRRTPLSRSVSAATIIEQGADSVLGAAGSPSRRLSSLSATSGGDGESRRLSGLQTVEEDESNNTDVDAPTVLVRSGSMRKKTLTRPQEPTTRERTGSGSAVLRPRAPSTPTVVVPKNDPESEPANVATEKTDAEVAAAKKKDSVAKRKALVKKSATAKAKDSMVVPPINVLIVEDNPINQNILSTYLRKKKIKHQSAFDGREAVEKWRTGNFHIILMDIQLPVMNGLDATKAIRDMERSSNVGFFPTTPNSESHKTLSPAIEMTPGMSARSSVIIVALTASSLMQDRVEALAAGCNDFLTKPVSLKWLETKIIEWGCMQALIDFEGWRRWRTADQPHNRAAESARLAVQNSSEANARNIASRLKIAPKARSNPGSGDEDKDTAGKKTEETAEGFKQPSGK</sequence>
<dbReference type="EMBL" id="JASBWT010000004">
    <property type="protein sequence ID" value="KAJ9105270.1"/>
    <property type="molecule type" value="Genomic_DNA"/>
</dbReference>
<evidence type="ECO:0000313" key="2">
    <source>
        <dbReference type="Proteomes" id="UP001227268"/>
    </source>
</evidence>
<organism evidence="1 2">
    <name type="scientific">Naganishia friedmannii</name>
    <dbReference type="NCBI Taxonomy" id="89922"/>
    <lineage>
        <taxon>Eukaryota</taxon>
        <taxon>Fungi</taxon>
        <taxon>Dikarya</taxon>
        <taxon>Basidiomycota</taxon>
        <taxon>Agaricomycotina</taxon>
        <taxon>Tremellomycetes</taxon>
        <taxon>Filobasidiales</taxon>
        <taxon>Filobasidiaceae</taxon>
        <taxon>Naganishia</taxon>
    </lineage>
</organism>
<keyword evidence="2" id="KW-1185">Reference proteome</keyword>
<comment type="caution">
    <text evidence="1">The sequence shown here is derived from an EMBL/GenBank/DDBJ whole genome shotgun (WGS) entry which is preliminary data.</text>
</comment>
<name>A0ACC2W2D4_9TREE</name>
<protein>
    <submittedName>
        <fullName evidence="1">Uncharacterized protein</fullName>
    </submittedName>
</protein>